<keyword evidence="2" id="KW-1133">Transmembrane helix</keyword>
<evidence type="ECO:0000313" key="4">
    <source>
        <dbReference type="EnsemblProtists" id="EOD03660"/>
    </source>
</evidence>
<name>A0A0D3HXC5_EMIH1</name>
<dbReference type="PaxDb" id="2903-EOD03660"/>
<dbReference type="AlphaFoldDB" id="A0A0D3HXC5"/>
<accession>A0A0D3HXC5</accession>
<dbReference type="GeneID" id="17249812"/>
<dbReference type="Proteomes" id="UP000013827">
    <property type="component" value="Unassembled WGS sequence"/>
</dbReference>
<keyword evidence="5" id="KW-1185">Reference proteome</keyword>
<dbReference type="EnsemblProtists" id="EOD03660">
    <property type="protein sequence ID" value="EOD03660"/>
    <property type="gene ID" value="EMIHUDRAFT_250844"/>
</dbReference>
<dbReference type="InterPro" id="IPR038765">
    <property type="entry name" value="Papain-like_cys_pep_sf"/>
</dbReference>
<dbReference type="STRING" id="2903.R1CN25"/>
<feature type="compositionally biased region" description="Low complexity" evidence="1">
    <location>
        <begin position="525"/>
        <end position="538"/>
    </location>
</feature>
<evidence type="ECO:0000256" key="3">
    <source>
        <dbReference type="SAM" id="SignalP"/>
    </source>
</evidence>
<feature type="chain" id="PRO_5044288161" evidence="3">
    <location>
        <begin position="23"/>
        <end position="705"/>
    </location>
</feature>
<keyword evidence="3" id="KW-0732">Signal</keyword>
<feature type="region of interest" description="Disordered" evidence="1">
    <location>
        <begin position="523"/>
        <end position="579"/>
    </location>
</feature>
<protein>
    <submittedName>
        <fullName evidence="4">Uncharacterized protein</fullName>
    </submittedName>
</protein>
<keyword evidence="2" id="KW-0812">Transmembrane</keyword>
<proteinExistence type="predicted"/>
<reference evidence="5" key="1">
    <citation type="journal article" date="2013" name="Nature">
        <title>Pan genome of the phytoplankton Emiliania underpins its global distribution.</title>
        <authorList>
            <person name="Read B.A."/>
            <person name="Kegel J."/>
            <person name="Klute M.J."/>
            <person name="Kuo A."/>
            <person name="Lefebvre S.C."/>
            <person name="Maumus F."/>
            <person name="Mayer C."/>
            <person name="Miller J."/>
            <person name="Monier A."/>
            <person name="Salamov A."/>
            <person name="Young J."/>
            <person name="Aguilar M."/>
            <person name="Claverie J.M."/>
            <person name="Frickenhaus S."/>
            <person name="Gonzalez K."/>
            <person name="Herman E.K."/>
            <person name="Lin Y.C."/>
            <person name="Napier J."/>
            <person name="Ogata H."/>
            <person name="Sarno A.F."/>
            <person name="Shmutz J."/>
            <person name="Schroeder D."/>
            <person name="de Vargas C."/>
            <person name="Verret F."/>
            <person name="von Dassow P."/>
            <person name="Valentin K."/>
            <person name="Van de Peer Y."/>
            <person name="Wheeler G."/>
            <person name="Dacks J.B."/>
            <person name="Delwiche C.F."/>
            <person name="Dyhrman S.T."/>
            <person name="Glockner G."/>
            <person name="John U."/>
            <person name="Richards T."/>
            <person name="Worden A.Z."/>
            <person name="Zhang X."/>
            <person name="Grigoriev I.V."/>
            <person name="Allen A.E."/>
            <person name="Bidle K."/>
            <person name="Borodovsky M."/>
            <person name="Bowler C."/>
            <person name="Brownlee C."/>
            <person name="Cock J.M."/>
            <person name="Elias M."/>
            <person name="Gladyshev V.N."/>
            <person name="Groth M."/>
            <person name="Guda C."/>
            <person name="Hadaegh A."/>
            <person name="Iglesias-Rodriguez M.D."/>
            <person name="Jenkins J."/>
            <person name="Jones B.M."/>
            <person name="Lawson T."/>
            <person name="Leese F."/>
            <person name="Lindquist E."/>
            <person name="Lobanov A."/>
            <person name="Lomsadze A."/>
            <person name="Malik S.B."/>
            <person name="Marsh M.E."/>
            <person name="Mackinder L."/>
            <person name="Mock T."/>
            <person name="Mueller-Roeber B."/>
            <person name="Pagarete A."/>
            <person name="Parker M."/>
            <person name="Probert I."/>
            <person name="Quesneville H."/>
            <person name="Raines C."/>
            <person name="Rensing S.A."/>
            <person name="Riano-Pachon D.M."/>
            <person name="Richier S."/>
            <person name="Rokitta S."/>
            <person name="Shiraiwa Y."/>
            <person name="Soanes D.M."/>
            <person name="van der Giezen M."/>
            <person name="Wahlund T.M."/>
            <person name="Williams B."/>
            <person name="Wilson W."/>
            <person name="Wolfe G."/>
            <person name="Wurch L.L."/>
        </authorList>
    </citation>
    <scope>NUCLEOTIDE SEQUENCE</scope>
</reference>
<evidence type="ECO:0000256" key="2">
    <source>
        <dbReference type="SAM" id="Phobius"/>
    </source>
</evidence>
<dbReference type="KEGG" id="ehx:EMIHUDRAFT_250844"/>
<keyword evidence="2" id="KW-0472">Membrane</keyword>
<feature type="transmembrane region" description="Helical" evidence="2">
    <location>
        <begin position="98"/>
        <end position="121"/>
    </location>
</feature>
<dbReference type="SUPFAM" id="SSF54001">
    <property type="entry name" value="Cysteine proteinases"/>
    <property type="match status" value="1"/>
</dbReference>
<feature type="transmembrane region" description="Helical" evidence="2">
    <location>
        <begin position="72"/>
        <end position="91"/>
    </location>
</feature>
<feature type="compositionally biased region" description="Basic and acidic residues" evidence="1">
    <location>
        <begin position="554"/>
        <end position="579"/>
    </location>
</feature>
<reference evidence="4" key="2">
    <citation type="submission" date="2024-10" db="UniProtKB">
        <authorList>
            <consortium name="EnsemblProtists"/>
        </authorList>
    </citation>
    <scope>IDENTIFICATION</scope>
</reference>
<sequence length="705" mass="74915">MLADPMTGFAGWSLATLMPAAALAAAAHAALRKQRGELYRHWCVETWWLPLPSAVALSGGAVKPASEPATHLLIAAALVLLWATCATVGLVENRAVGVAVAWAVGLALLDAAATAASHAALRLGAVRRLLTDDDVTLARKVAAAASVAGSRELAGVARVRASTGYLVIDESGEKAAMGSKELAPVSEEYLRSREAAAGDRLREAELHYGMLGQRAVAARARKEQEGEQDVDETHAATGWAEVIAAEGVLIEAHRERVACEVRLVAELLQAADAADEAERRDLLLFANSGAVGVIGAAALNAELATLSDDERAVLEAAAAPFREERERRRRLADLHAEEESLAAEMRACASKAADARRWRLEQSITTGSGRTRELRRHLRDAVGRARVSASTLKDICEALRGAGCAPPPEAPAAPVDVEDVAAQSEMAEAAELDAVRREAAARPLASVDPVAGATEQSDEARLTARIEHFRQLKAARAAEDEKEGARQDALVKRVRASLAADEARLQQELAKMTEYESTLSTRQTEAAASLAQGEAALGPSREAEARNAGKARRALAEKRRREEKAARRGREQADAQRARKADIQLRGVGAGDPWELLVQPLVKQAVAGEPWDDYVFPAADPSLPPSKFGARWESAAQVFSSISVFADGGGETDPVETSDIVQGALGTSYLMSALAIAASRPQLIRDCFVTKEPNDAGLYCAYRAT</sequence>
<organism evidence="4 5">
    <name type="scientific">Emiliania huxleyi (strain CCMP1516)</name>
    <dbReference type="NCBI Taxonomy" id="280463"/>
    <lineage>
        <taxon>Eukaryota</taxon>
        <taxon>Haptista</taxon>
        <taxon>Haptophyta</taxon>
        <taxon>Prymnesiophyceae</taxon>
        <taxon>Isochrysidales</taxon>
        <taxon>Noelaerhabdaceae</taxon>
        <taxon>Emiliania</taxon>
    </lineage>
</organism>
<dbReference type="HOGENOM" id="CLU_391515_0_0_1"/>
<evidence type="ECO:0000313" key="5">
    <source>
        <dbReference type="Proteomes" id="UP000013827"/>
    </source>
</evidence>
<dbReference type="RefSeq" id="XP_005756089.1">
    <property type="nucleotide sequence ID" value="XM_005756032.1"/>
</dbReference>
<evidence type="ECO:0000256" key="1">
    <source>
        <dbReference type="SAM" id="MobiDB-lite"/>
    </source>
</evidence>
<feature type="signal peptide" evidence="3">
    <location>
        <begin position="1"/>
        <end position="22"/>
    </location>
</feature>